<keyword evidence="2" id="KW-0812">Transmembrane</keyword>
<keyword evidence="3" id="KW-1185">Reference proteome</keyword>
<reference evidence="2 4" key="2">
    <citation type="submission" date="2018-06" db="EMBL/GenBank/DDBJ databases">
        <authorList>
            <consortium name="Pathogen Informatics"/>
            <person name="Doyle S."/>
        </authorList>
    </citation>
    <scope>NUCLEOTIDE SEQUENCE [LARGE SCALE GENOMIC DNA]</scope>
    <source>
        <strain evidence="2 4">NCTC12239</strain>
    </source>
</reference>
<organism evidence="2 4">
    <name type="scientific">Legionella moravica</name>
    <dbReference type="NCBI Taxonomy" id="39962"/>
    <lineage>
        <taxon>Bacteria</taxon>
        <taxon>Pseudomonadati</taxon>
        <taxon>Pseudomonadota</taxon>
        <taxon>Gammaproteobacteria</taxon>
        <taxon>Legionellales</taxon>
        <taxon>Legionellaceae</taxon>
        <taxon>Legionella</taxon>
    </lineage>
</organism>
<accession>A0A378JTH0</accession>
<dbReference type="OrthoDB" id="5652941at2"/>
<protein>
    <submittedName>
        <fullName evidence="2">Transmembrane protein</fullName>
    </submittedName>
</protein>
<dbReference type="EMBL" id="LNYN01000019">
    <property type="protein sequence ID" value="KTD34723.1"/>
    <property type="molecule type" value="Genomic_DNA"/>
</dbReference>
<dbReference type="Proteomes" id="UP000054985">
    <property type="component" value="Unassembled WGS sequence"/>
</dbReference>
<evidence type="ECO:0000313" key="4">
    <source>
        <dbReference type="Proteomes" id="UP000254040"/>
    </source>
</evidence>
<evidence type="ECO:0000313" key="3">
    <source>
        <dbReference type="Proteomes" id="UP000054985"/>
    </source>
</evidence>
<reference evidence="1 3" key="1">
    <citation type="submission" date="2015-11" db="EMBL/GenBank/DDBJ databases">
        <title>Genomic analysis of 38 Legionella species identifies large and diverse effector repertoires.</title>
        <authorList>
            <person name="Burstein D."/>
            <person name="Amaro F."/>
            <person name="Zusman T."/>
            <person name="Lifshitz Z."/>
            <person name="Cohen O."/>
            <person name="Gilbert J.A."/>
            <person name="Pupko T."/>
            <person name="Shuman H.A."/>
            <person name="Segal G."/>
        </authorList>
    </citation>
    <scope>NUCLEOTIDE SEQUENCE [LARGE SCALE GENOMIC DNA]</scope>
    <source>
        <strain evidence="1 3">ATCC 43877</strain>
    </source>
</reference>
<evidence type="ECO:0000313" key="1">
    <source>
        <dbReference type="EMBL" id="KTD34723.1"/>
    </source>
</evidence>
<gene>
    <name evidence="1" type="ORF">Lmor_1256</name>
    <name evidence="2" type="ORF">NCTC12239_00236</name>
</gene>
<name>A0A378JTH0_9GAMM</name>
<keyword evidence="2" id="KW-0472">Membrane</keyword>
<proteinExistence type="predicted"/>
<sequence length="1359" mass="146795">MPRDNLSAPFSMTTSAVPGTVGSSIIGAAAGSQQSGLVSTKVLQECDMAERDSLLKALNLLSHGIDEFHNEKAQGLNLFPDDLQDMLGITHNGAASTVEKALLGPVMTASHSAQLPLDVKACIEGILNSAEDYKQWSQTQRASTLDIEEEFKDKKIGLSANSHTLWMNFHHISEQLNNHIERDFSHKGSAGKSHGLLVQSSANSATAGSLGTASLMALVVDALGSALRELSAAAYYSKEETSNPKEKNVYLALEACCKTFSQSKNSQESLMALRKLEEALLDFGPATELQEHHSVTSPEMSVLVRMLTSMPFVKTLQAVNSSVLAVIAAEHALTQDKDKFTQNTQESAAKASLIKDVSGGDALSHSQNVTDFYHQFDHAMMHIDGELNEIQEHEVIASSAISTVRSQSALVTASSLIPGFIGLISRELSGSADFTKNDKGSSEESKIVLQSRQEMTGADLDQLMSRICALQERLERCKELGVSAPVALGMGEAMTSGSLIAALNVIAGMYSALRELRTLAESPSIPLQLNEAEQLKANEYAKSALDSNKGSAESIGTGPVSEKLSLNQHLQSVMEQVVLTHRSYRNFILPDMERNDLDSAGKSTIAFSQGNSTGFLLGSLGVLSLIGLQSGISVEALFGGLRYSLELKRLSDGVDKTQLDNGFKSNLSFASNATRLAEQSMGSSSVIQSGSQATYFLAETAFSRSVTVALCHSGALKEILRRLVNQEEERLQEDKQIPAPGYSDSALVSDAIMPQLYDNIVKVLDDAEANQNPIPGLNQAMASQLAKATHSSIAAALCTHSTFITPVLKSIVVAKKASVIEEEIKKEAISAQSIVSKVLSESLNVIQAFTNNFKDEMLHMRDPIKNSTTIQLSAESIGTSTAASCAVSLLCEELFEICLSRSLTLLDREKMAQSAEKSGELTQEEAKLAGEAIAEDSAMGQEAHFTHAISALRLTLSHLGVSLGNIASEMNRSPELLQDELEIHSSQRSLMRNLISVFSQCSATMLALTALIPVAPLTTAGSVDALRELIHNIDRELVLKPVHSSADSTKDCGSDSSLLTGIGTDCVSSILSTTTKLLLQASVLGLDSTLSIAKMMEILCLHPRPGDALALELQALSQPNGLSRNSNEQSQSVLVAGSIGTAGMSLASKTGKSFATEDSIRGLQEAVNQRIDRIALLDDEEESSTLNLKGFYELLIRLMVEGSGTDDAFKEIIQRFHRGGIILSSYHSEHGGIIEGKRPHNSNSLISNNSFQGCDDADAVLTTFIDRAYHSEHAPNSLLDRLKNELLHYDKLSEKTQKSWAYIVNKVCDRLRMEHVRNSIFNRGEHKRPQQTLAEKREKLLHDWTRRIADEEELASPSN</sequence>
<dbReference type="EMBL" id="UGOG01000001">
    <property type="protein sequence ID" value="STX61330.1"/>
    <property type="molecule type" value="Genomic_DNA"/>
</dbReference>
<dbReference type="RefSeq" id="WP_028385370.1">
    <property type="nucleotide sequence ID" value="NZ_CAAAJG010000004.1"/>
</dbReference>
<evidence type="ECO:0000313" key="2">
    <source>
        <dbReference type="EMBL" id="STX61330.1"/>
    </source>
</evidence>
<dbReference type="Proteomes" id="UP000254040">
    <property type="component" value="Unassembled WGS sequence"/>
</dbReference>